<organism evidence="1 2">
    <name type="scientific">Armillaria tabescens</name>
    <name type="common">Ringless honey mushroom</name>
    <name type="synonym">Agaricus tabescens</name>
    <dbReference type="NCBI Taxonomy" id="1929756"/>
    <lineage>
        <taxon>Eukaryota</taxon>
        <taxon>Fungi</taxon>
        <taxon>Dikarya</taxon>
        <taxon>Basidiomycota</taxon>
        <taxon>Agaricomycotina</taxon>
        <taxon>Agaricomycetes</taxon>
        <taxon>Agaricomycetidae</taxon>
        <taxon>Agaricales</taxon>
        <taxon>Marasmiineae</taxon>
        <taxon>Physalacriaceae</taxon>
        <taxon>Desarmillaria</taxon>
    </lineage>
</organism>
<dbReference type="GeneID" id="85349450"/>
<name>A0AA39TUL6_ARMTA</name>
<dbReference type="SUPFAM" id="SSF56112">
    <property type="entry name" value="Protein kinase-like (PK-like)"/>
    <property type="match status" value="1"/>
</dbReference>
<protein>
    <submittedName>
        <fullName evidence="1">Uncharacterized protein</fullName>
    </submittedName>
</protein>
<sequence length="253" mass="28414">MPQLTVTISPSIAEMTRSTAELAFTSTLNSAPDLRIDVDSLAYMGPHSIVYRANLAGLNVVLKFSTNEQSFEDLTREADVYQGPLAPVQGSLIPRFHGYYKNERQGCLILEDCGKPAAYLSFSELSREERKKILHVLTEFHRLTGLHPDDFAERNVVCMDGKYKLIDFHELIEHECHPGLVVQMRWPTDMVCTHLSVAVIDMDLLPDDSTSARTYPVLANHARFSQISAGYYRQCAVSCPELPSQAHHRCTTT</sequence>
<dbReference type="RefSeq" id="XP_060335289.1">
    <property type="nucleotide sequence ID" value="XM_060465902.1"/>
</dbReference>
<reference evidence="1" key="1">
    <citation type="submission" date="2023-06" db="EMBL/GenBank/DDBJ databases">
        <authorList>
            <consortium name="Lawrence Berkeley National Laboratory"/>
            <person name="Ahrendt S."/>
            <person name="Sahu N."/>
            <person name="Indic B."/>
            <person name="Wong-Bajracharya J."/>
            <person name="Merenyi Z."/>
            <person name="Ke H.-M."/>
            <person name="Monk M."/>
            <person name="Kocsube S."/>
            <person name="Drula E."/>
            <person name="Lipzen A."/>
            <person name="Balint B."/>
            <person name="Henrissat B."/>
            <person name="Andreopoulos B."/>
            <person name="Martin F.M."/>
            <person name="Harder C.B."/>
            <person name="Rigling D."/>
            <person name="Ford K.L."/>
            <person name="Foster G.D."/>
            <person name="Pangilinan J."/>
            <person name="Papanicolaou A."/>
            <person name="Barry K."/>
            <person name="LaButti K."/>
            <person name="Viragh M."/>
            <person name="Koriabine M."/>
            <person name="Yan M."/>
            <person name="Riley R."/>
            <person name="Champramary S."/>
            <person name="Plett K.L."/>
            <person name="Tsai I.J."/>
            <person name="Slot J."/>
            <person name="Sipos G."/>
            <person name="Plett J."/>
            <person name="Nagy L.G."/>
            <person name="Grigoriev I.V."/>
        </authorList>
    </citation>
    <scope>NUCLEOTIDE SEQUENCE</scope>
    <source>
        <strain evidence="1">CCBAS 213</strain>
    </source>
</reference>
<accession>A0AA39TUL6</accession>
<dbReference type="Proteomes" id="UP001175211">
    <property type="component" value="Unassembled WGS sequence"/>
</dbReference>
<dbReference type="EMBL" id="JAUEPS010000007">
    <property type="protein sequence ID" value="KAK0463979.1"/>
    <property type="molecule type" value="Genomic_DNA"/>
</dbReference>
<evidence type="ECO:0000313" key="2">
    <source>
        <dbReference type="Proteomes" id="UP001175211"/>
    </source>
</evidence>
<keyword evidence="2" id="KW-1185">Reference proteome</keyword>
<dbReference type="AlphaFoldDB" id="A0AA39TUL6"/>
<dbReference type="InterPro" id="IPR011009">
    <property type="entry name" value="Kinase-like_dom_sf"/>
</dbReference>
<gene>
    <name evidence="1" type="ORF">EV420DRAFT_1117954</name>
</gene>
<evidence type="ECO:0000313" key="1">
    <source>
        <dbReference type="EMBL" id="KAK0463979.1"/>
    </source>
</evidence>
<comment type="caution">
    <text evidence="1">The sequence shown here is derived from an EMBL/GenBank/DDBJ whole genome shotgun (WGS) entry which is preliminary data.</text>
</comment>
<proteinExistence type="predicted"/>